<protein>
    <submittedName>
        <fullName evidence="2">DUF4233 domain-containing protein</fullName>
    </submittedName>
</protein>
<feature type="transmembrane region" description="Helical" evidence="1">
    <location>
        <begin position="90"/>
        <end position="108"/>
    </location>
</feature>
<evidence type="ECO:0000256" key="1">
    <source>
        <dbReference type="SAM" id="Phobius"/>
    </source>
</evidence>
<dbReference type="Proteomes" id="UP001209083">
    <property type="component" value="Chromosome"/>
</dbReference>
<accession>A0ABY8R0L6</accession>
<dbReference type="Pfam" id="PF14017">
    <property type="entry name" value="DUF4233"/>
    <property type="match status" value="1"/>
</dbReference>
<keyword evidence="1" id="KW-0472">Membrane</keyword>
<name>A0ABY8R0L6_9MICO</name>
<dbReference type="EMBL" id="CP090958">
    <property type="protein sequence ID" value="WGW13976.1"/>
    <property type="molecule type" value="Genomic_DNA"/>
</dbReference>
<keyword evidence="3" id="KW-1185">Reference proteome</keyword>
<evidence type="ECO:0000313" key="3">
    <source>
        <dbReference type="Proteomes" id="UP001209083"/>
    </source>
</evidence>
<dbReference type="InterPro" id="IPR025327">
    <property type="entry name" value="DUF4233"/>
</dbReference>
<keyword evidence="1" id="KW-0812">Transmembrane</keyword>
<evidence type="ECO:0000313" key="2">
    <source>
        <dbReference type="EMBL" id="WGW13976.1"/>
    </source>
</evidence>
<proteinExistence type="predicted"/>
<reference evidence="2 3" key="1">
    <citation type="submission" date="2023-05" db="EMBL/GenBank/DDBJ databases">
        <title>Lithophilousrod everest ZFBP1038 complete genpme.</title>
        <authorList>
            <person name="Tian M."/>
        </authorList>
    </citation>
    <scope>NUCLEOTIDE SEQUENCE [LARGE SCALE GENOMIC DNA]</scope>
    <source>
        <strain evidence="2 3">ZFBP1038</strain>
    </source>
</reference>
<organism evidence="2 3">
    <name type="scientific">Saxibacter everestensis</name>
    <dbReference type="NCBI Taxonomy" id="2909229"/>
    <lineage>
        <taxon>Bacteria</taxon>
        <taxon>Bacillati</taxon>
        <taxon>Actinomycetota</taxon>
        <taxon>Actinomycetes</taxon>
        <taxon>Micrococcales</taxon>
        <taxon>Brevibacteriaceae</taxon>
        <taxon>Saxibacter</taxon>
    </lineage>
</organism>
<sequence length="132" mass="13870">MADKPAAARSTKRMFASATLVFELGVVFFAVLVAFGLRAAPVSQLAIGGGAIVLLCLFAASLLRHRLGYWLGWLAQLAILATGILIPMMFLVGALFTATWAFGLYWGARIDREKRARADGADGAVGADGAGL</sequence>
<keyword evidence="1" id="KW-1133">Transmembrane helix</keyword>
<dbReference type="RefSeq" id="WP_349640800.1">
    <property type="nucleotide sequence ID" value="NZ_CP090958.1"/>
</dbReference>
<gene>
    <name evidence="2" type="ORF">LWF01_09655</name>
</gene>
<feature type="transmembrane region" description="Helical" evidence="1">
    <location>
        <begin position="14"/>
        <end position="36"/>
    </location>
</feature>
<feature type="transmembrane region" description="Helical" evidence="1">
    <location>
        <begin position="42"/>
        <end position="60"/>
    </location>
</feature>